<reference evidence="3" key="1">
    <citation type="journal article" date="2019" name="Int. J. Syst. Evol. Microbiol.">
        <title>The Global Catalogue of Microorganisms (GCM) 10K type strain sequencing project: providing services to taxonomists for standard genome sequencing and annotation.</title>
        <authorList>
            <consortium name="The Broad Institute Genomics Platform"/>
            <consortium name="The Broad Institute Genome Sequencing Center for Infectious Disease"/>
            <person name="Wu L."/>
            <person name="Ma J."/>
        </authorList>
    </citation>
    <scope>NUCLEOTIDE SEQUENCE [LARGE SCALE GENOMIC DNA]</scope>
    <source>
        <strain evidence="3">JCM 17858</strain>
    </source>
</reference>
<dbReference type="SMART" id="SM00228">
    <property type="entry name" value="PDZ"/>
    <property type="match status" value="1"/>
</dbReference>
<dbReference type="InterPro" id="IPR041489">
    <property type="entry name" value="PDZ_6"/>
</dbReference>
<dbReference type="InterPro" id="IPR001478">
    <property type="entry name" value="PDZ"/>
</dbReference>
<dbReference type="Proteomes" id="UP001500394">
    <property type="component" value="Unassembled WGS sequence"/>
</dbReference>
<protein>
    <recommendedName>
        <fullName evidence="1">PDZ domain-containing protein</fullName>
    </recommendedName>
</protein>
<keyword evidence="3" id="KW-1185">Reference proteome</keyword>
<evidence type="ECO:0000313" key="3">
    <source>
        <dbReference type="Proteomes" id="UP001500394"/>
    </source>
</evidence>
<proteinExistence type="predicted"/>
<sequence>MVSLRNKLEVGTLIDSVHHLYVITDTSFNLSRNIGIPIHGILGSLFFRSNVVAIDYIKKKITVAHSASDLGLKVDKYDSFPLILENDRVYTQAHIETKEKRFENQKLLLDLGNSNPMMLFQRQLSHYVISPPYIREYLGMGFNGAVFGYKNRIKSLRWAKYVVEYPIVAYPDSNSYDPVKISKNRVGSIGNQILSRFHVILDYPNQRIYLRVNKNFHKPYVVDMSGLEIVHDGFEFVRHRMLYQDMGENERMEGRTIVFSTQVNYLIELHATYIVNQVRPNSPAEQAGIQIGDQILKINGRMVGKMKLQDIKAKLQSGEGKRIKMQIRRGDKELNISFELEDPLSLQTYKGV</sequence>
<dbReference type="Pfam" id="PF17820">
    <property type="entry name" value="PDZ_6"/>
    <property type="match status" value="1"/>
</dbReference>
<name>A0ABP8R0L7_9SPHI</name>
<feature type="domain" description="PDZ" evidence="1">
    <location>
        <begin position="274"/>
        <end position="317"/>
    </location>
</feature>
<evidence type="ECO:0000313" key="2">
    <source>
        <dbReference type="EMBL" id="GAA4514705.1"/>
    </source>
</evidence>
<dbReference type="EMBL" id="BAABGR010000014">
    <property type="protein sequence ID" value="GAA4514705.1"/>
    <property type="molecule type" value="Genomic_DNA"/>
</dbReference>
<evidence type="ECO:0000259" key="1">
    <source>
        <dbReference type="PROSITE" id="PS50106"/>
    </source>
</evidence>
<dbReference type="SUPFAM" id="SSF50156">
    <property type="entry name" value="PDZ domain-like"/>
    <property type="match status" value="1"/>
</dbReference>
<dbReference type="Gene3D" id="2.30.42.10">
    <property type="match status" value="1"/>
</dbReference>
<comment type="caution">
    <text evidence="2">The sequence shown here is derived from an EMBL/GenBank/DDBJ whole genome shotgun (WGS) entry which is preliminary data.</text>
</comment>
<organism evidence="2 3">
    <name type="scientific">Sphingobacterium thermophilum</name>
    <dbReference type="NCBI Taxonomy" id="768534"/>
    <lineage>
        <taxon>Bacteria</taxon>
        <taxon>Pseudomonadati</taxon>
        <taxon>Bacteroidota</taxon>
        <taxon>Sphingobacteriia</taxon>
        <taxon>Sphingobacteriales</taxon>
        <taxon>Sphingobacteriaceae</taxon>
        <taxon>Sphingobacterium</taxon>
    </lineage>
</organism>
<gene>
    <name evidence="2" type="ORF">GCM10023173_11610</name>
</gene>
<dbReference type="PROSITE" id="PS50106">
    <property type="entry name" value="PDZ"/>
    <property type="match status" value="1"/>
</dbReference>
<accession>A0ABP8R0L7</accession>
<dbReference type="InterPro" id="IPR036034">
    <property type="entry name" value="PDZ_sf"/>
</dbReference>